<organism evidence="2 3">
    <name type="scientific">Adineta ricciae</name>
    <name type="common">Rotifer</name>
    <dbReference type="NCBI Taxonomy" id="249248"/>
    <lineage>
        <taxon>Eukaryota</taxon>
        <taxon>Metazoa</taxon>
        <taxon>Spiralia</taxon>
        <taxon>Gnathifera</taxon>
        <taxon>Rotifera</taxon>
        <taxon>Eurotatoria</taxon>
        <taxon>Bdelloidea</taxon>
        <taxon>Adinetida</taxon>
        <taxon>Adinetidae</taxon>
        <taxon>Adineta</taxon>
    </lineage>
</organism>
<dbReference type="Gene3D" id="3.90.176.10">
    <property type="entry name" value="Toxin ADP-ribosyltransferase, Chain A, domain 1"/>
    <property type="match status" value="1"/>
</dbReference>
<evidence type="ECO:0000313" key="1">
    <source>
        <dbReference type="EMBL" id="CAF1238909.1"/>
    </source>
</evidence>
<keyword evidence="3" id="KW-1185">Reference proteome</keyword>
<sequence length="815" mass="97132">MEENFHTVENENLSNITPETENNLSNYCFMFIDAQLKDNACQDLLDNLRKITDQHILTFDNIDAIYQSDQINSTIKIFLILSGSLEPTWETQLDKITNIEFIYVFTKCKKWRRDVPKIRGIFNDKDQLFAMISHDIKGFANPWTFNNERSFLRASSYDNRWYHLFIKTLSYLSYTATDWNKMLDECRSHYKKNSVMLTKIDEFSEVYTRERAINFYTQDNFIYRIFNSALRTHNMDTISKLYPFIRDLHEQLYERYRKYWSILKSENIKSQPLRIVYRGQYLRPVELEKLRSLCRSRQSDVLLNMFGSTTRDSQLAMSFIVSDHPENVSCLFQIIIPDYYYDKKTSATIHPSQMFLDVSNLSAMPCEQEVLFSVMSRFRVKYVGYPTKNRSWIPIILEFYQDYLGFDPHWHKIRNMVYRESDEMKRELFELVLKNANKPINWDIWWQRLIDEFGARRRDCEPFVVTLCECFGDPESLMKAIELRKRDLQNNSKWKEFSDPIFVMNEMQYGKPTRIIVLYELFLRKMNFSELDTDGVIQSLKRAGDAYAECGCFYQNALECYEKALQLAGNHSDRKIISEIRIGIKKLAPGRQSVRSKKRQEICQMKLTDSLSNTNLSSKTLNYESEHLQWFVFWQLHKVSLSGPKDRLEHLSWFLKKQEEWMDSADLRIFFDLPFQRNQNVESPENIIYPYFYSSIWSYLYKNTACFQNHSLNKWHYEKFINEWLTLSDLKRIITSNVFNKYKTVTAILTTLERILRKLSLIITMLTFVITTSPASDGLHIMFNPEQIEFQTDACIHPKKLVFFDIDEEAMQNTV</sequence>
<comment type="caution">
    <text evidence="2">The sequence shown here is derived from an EMBL/GenBank/DDBJ whole genome shotgun (WGS) entry which is preliminary data.</text>
</comment>
<dbReference type="EMBL" id="CAJNOJ010000171">
    <property type="protein sequence ID" value="CAF1238909.1"/>
    <property type="molecule type" value="Genomic_DNA"/>
</dbReference>
<name>A0A815A2J8_ADIRI</name>
<dbReference type="OrthoDB" id="10015135at2759"/>
<dbReference type="Proteomes" id="UP000663852">
    <property type="component" value="Unassembled WGS sequence"/>
</dbReference>
<dbReference type="AlphaFoldDB" id="A0A815A2J8"/>
<proteinExistence type="predicted"/>
<evidence type="ECO:0000313" key="2">
    <source>
        <dbReference type="EMBL" id="CAF1251509.1"/>
    </source>
</evidence>
<reference evidence="2" key="1">
    <citation type="submission" date="2021-02" db="EMBL/GenBank/DDBJ databases">
        <authorList>
            <person name="Nowell W R."/>
        </authorList>
    </citation>
    <scope>NUCLEOTIDE SEQUENCE</scope>
</reference>
<evidence type="ECO:0000313" key="3">
    <source>
        <dbReference type="Proteomes" id="UP000663828"/>
    </source>
</evidence>
<dbReference type="EMBL" id="CAJNOR010002129">
    <property type="protein sequence ID" value="CAF1251509.1"/>
    <property type="molecule type" value="Genomic_DNA"/>
</dbReference>
<accession>A0A815A2J8</accession>
<dbReference type="Proteomes" id="UP000663828">
    <property type="component" value="Unassembled WGS sequence"/>
</dbReference>
<gene>
    <name evidence="1" type="ORF">EDS130_LOCUS27351</name>
    <name evidence="2" type="ORF">XAT740_LOCUS26282</name>
</gene>
<protein>
    <submittedName>
        <fullName evidence="2">Uncharacterized protein</fullName>
    </submittedName>
</protein>
<dbReference type="SUPFAM" id="SSF56399">
    <property type="entry name" value="ADP-ribosylation"/>
    <property type="match status" value="1"/>
</dbReference>